<dbReference type="GO" id="GO:0018423">
    <property type="term" value="F:protein C-terminal leucine carboxyl O-methyltransferase activity"/>
    <property type="evidence" value="ECO:0007669"/>
    <property type="project" value="UniProtKB-EC"/>
</dbReference>
<gene>
    <name evidence="8" type="primary">PPM2</name>
    <name evidence="8" type="ORF">TSPGSL018_2978</name>
</gene>
<comment type="function">
    <text evidence="6">Involved in brassinosteroid (BR) signaling.</text>
</comment>
<accession>A0A061SKM0</accession>
<dbReference type="EC" id="2.1.1.233" evidence="6"/>
<keyword evidence="6" id="KW-0963">Cytoplasm</keyword>
<comment type="similarity">
    <text evidence="2 6">Belongs to the methyltransferase superfamily. LCMT family.</text>
</comment>
<evidence type="ECO:0000256" key="1">
    <source>
        <dbReference type="ARBA" id="ARBA00000724"/>
    </source>
</evidence>
<keyword evidence="5 6" id="KW-0949">S-adenosyl-L-methionine</keyword>
<dbReference type="AlphaFoldDB" id="A0A061SKM0"/>
<dbReference type="GO" id="GO:0005737">
    <property type="term" value="C:cytoplasm"/>
    <property type="evidence" value="ECO:0007669"/>
    <property type="project" value="UniProtKB-SubCell"/>
</dbReference>
<keyword evidence="4 6" id="KW-0808">Transferase</keyword>
<proteinExistence type="inferred from homology"/>
<dbReference type="InterPro" id="IPR029063">
    <property type="entry name" value="SAM-dependent_MTases_sf"/>
</dbReference>
<dbReference type="PIRSF" id="PIRSF016305">
    <property type="entry name" value="LCM_mtfrase"/>
    <property type="match status" value="1"/>
</dbReference>
<dbReference type="GO" id="GO:0016020">
    <property type="term" value="C:membrane"/>
    <property type="evidence" value="ECO:0007669"/>
    <property type="project" value="UniProtKB-SubCell"/>
</dbReference>
<feature type="binding site" evidence="7">
    <location>
        <position position="89"/>
    </location>
    <ligand>
        <name>S-adenosyl-L-methionine</name>
        <dbReference type="ChEBI" id="CHEBI:59789"/>
    </ligand>
</feature>
<evidence type="ECO:0000256" key="6">
    <source>
        <dbReference type="PIRNR" id="PIRNR016305"/>
    </source>
</evidence>
<dbReference type="SUPFAM" id="SSF53335">
    <property type="entry name" value="S-adenosyl-L-methionine-dependent methyltransferases"/>
    <property type="match status" value="1"/>
</dbReference>
<evidence type="ECO:0000256" key="4">
    <source>
        <dbReference type="ARBA" id="ARBA00022679"/>
    </source>
</evidence>
<sequence length="239" mass="27217">MLQSAGWAPGRYFEVDFDVVTRKKAAIIDATPALCDLVGDDRSVDKESGRVESSRYCLFPADLRDLPALQKSLVDLGFDFSLPTLVLSECVLVYMDPRYSQPIVQWAGAELPDAVFVIYEQIHPEDAFGQQMLINLESRGCPLKGIQSTPSLEAQKHRFISSGWQKAEAFSMDAIYRDFLPKQDLRRIEKLEIFDEFEEWHMIQGHYCITYGVNDSKGFFKKFGFRKTPEDGNQLPNAD</sequence>
<organism evidence="8">
    <name type="scientific">Tetraselmis sp. GSL018</name>
    <dbReference type="NCBI Taxonomy" id="582737"/>
    <lineage>
        <taxon>Eukaryota</taxon>
        <taxon>Viridiplantae</taxon>
        <taxon>Chlorophyta</taxon>
        <taxon>core chlorophytes</taxon>
        <taxon>Chlorodendrophyceae</taxon>
        <taxon>Chlorodendrales</taxon>
        <taxon>Chlorodendraceae</taxon>
        <taxon>Tetraselmis</taxon>
    </lineage>
</organism>
<dbReference type="InterPro" id="IPR016651">
    <property type="entry name" value="LCMT1"/>
</dbReference>
<keyword evidence="6" id="KW-0472">Membrane</keyword>
<name>A0A061SKM0_9CHLO</name>
<evidence type="ECO:0000256" key="7">
    <source>
        <dbReference type="PIRSR" id="PIRSR016305-1"/>
    </source>
</evidence>
<comment type="subcellular location">
    <subcellularLocation>
        <location evidence="6">Cytoplasm</location>
    </subcellularLocation>
    <subcellularLocation>
        <location evidence="6">Membrane</location>
        <topology evidence="6">Peripheral membrane protein</topology>
    </subcellularLocation>
</comment>
<dbReference type="EMBL" id="GBEZ01001384">
    <property type="protein sequence ID" value="JAC83584.1"/>
    <property type="molecule type" value="Transcribed_RNA"/>
</dbReference>
<keyword evidence="3 6" id="KW-0489">Methyltransferase</keyword>
<dbReference type="InterPro" id="IPR007213">
    <property type="entry name" value="Ppm1/Ppm2/Tcmp"/>
</dbReference>
<evidence type="ECO:0000256" key="2">
    <source>
        <dbReference type="ARBA" id="ARBA00010703"/>
    </source>
</evidence>
<dbReference type="Pfam" id="PF04072">
    <property type="entry name" value="LCM"/>
    <property type="match status" value="1"/>
</dbReference>
<dbReference type="GO" id="GO:0032259">
    <property type="term" value="P:methylation"/>
    <property type="evidence" value="ECO:0007669"/>
    <property type="project" value="UniProtKB-KW"/>
</dbReference>
<reference evidence="8" key="1">
    <citation type="submission" date="2014-05" db="EMBL/GenBank/DDBJ databases">
        <title>The transcriptome of the halophilic microalga Tetraselmis sp. GSL018 isolated from the Great Salt Lake, Utah.</title>
        <authorList>
            <person name="Jinkerson R.E."/>
            <person name="D'Adamo S."/>
            <person name="Posewitz M.C."/>
        </authorList>
    </citation>
    <scope>NUCLEOTIDE SEQUENCE</scope>
    <source>
        <strain evidence="8">GSL018</strain>
    </source>
</reference>
<dbReference type="Gene3D" id="3.40.50.150">
    <property type="entry name" value="Vaccinia Virus protein VP39"/>
    <property type="match status" value="1"/>
</dbReference>
<protein>
    <recommendedName>
        <fullName evidence="6">Leucine carboxyl methyltransferase 1 homolog</fullName>
        <ecNumber evidence="6">2.1.1.233</ecNumber>
    </recommendedName>
</protein>
<dbReference type="PANTHER" id="PTHR13600:SF21">
    <property type="entry name" value="LEUCINE CARBOXYL METHYLTRANSFERASE 1"/>
    <property type="match status" value="1"/>
</dbReference>
<evidence type="ECO:0000313" key="8">
    <source>
        <dbReference type="EMBL" id="JAC83584.1"/>
    </source>
</evidence>
<feature type="binding site" evidence="7">
    <location>
        <begin position="62"/>
        <end position="63"/>
    </location>
    <ligand>
        <name>S-adenosyl-L-methionine</name>
        <dbReference type="ChEBI" id="CHEBI:59789"/>
    </ligand>
</feature>
<comment type="catalytic activity">
    <reaction evidence="1 6">
        <text>[phosphatase 2A protein]-C-terminal L-leucine + S-adenosyl-L-methionine = [phosphatase 2A protein]-C-terminal L-leucine methyl ester + S-adenosyl-L-homocysteine</text>
        <dbReference type="Rhea" id="RHEA:48544"/>
        <dbReference type="Rhea" id="RHEA-COMP:12134"/>
        <dbReference type="Rhea" id="RHEA-COMP:12135"/>
        <dbReference type="ChEBI" id="CHEBI:57856"/>
        <dbReference type="ChEBI" id="CHEBI:59789"/>
        <dbReference type="ChEBI" id="CHEBI:90516"/>
        <dbReference type="ChEBI" id="CHEBI:90517"/>
        <dbReference type="EC" id="2.1.1.233"/>
    </reaction>
</comment>
<evidence type="ECO:0000256" key="5">
    <source>
        <dbReference type="ARBA" id="ARBA00022691"/>
    </source>
</evidence>
<evidence type="ECO:0000256" key="3">
    <source>
        <dbReference type="ARBA" id="ARBA00022603"/>
    </source>
</evidence>
<dbReference type="PANTHER" id="PTHR13600">
    <property type="entry name" value="LEUCINE CARBOXYL METHYLTRANSFERASE"/>
    <property type="match status" value="1"/>
</dbReference>